<dbReference type="SUPFAM" id="SSF52172">
    <property type="entry name" value="CheY-like"/>
    <property type="match status" value="1"/>
</dbReference>
<dbReference type="PANTHER" id="PTHR48111">
    <property type="entry name" value="REGULATOR OF RPOS"/>
    <property type="match status" value="1"/>
</dbReference>
<dbReference type="PANTHER" id="PTHR48111:SF35">
    <property type="entry name" value="TRANSCRIPTIONAL REGULATORY PROTEIN QSEB"/>
    <property type="match status" value="1"/>
</dbReference>
<evidence type="ECO:0000256" key="5">
    <source>
        <dbReference type="ARBA" id="ARBA00023015"/>
    </source>
</evidence>
<proteinExistence type="predicted"/>
<evidence type="ECO:0000313" key="10">
    <source>
        <dbReference type="EMBL" id="MBE8612880.1"/>
    </source>
</evidence>
<dbReference type="GO" id="GO:0000156">
    <property type="term" value="F:phosphorelay response regulator activity"/>
    <property type="evidence" value="ECO:0007669"/>
    <property type="project" value="TreeGrafter"/>
</dbReference>
<feature type="DNA-binding region" description="OmpR/PhoB-type" evidence="9">
    <location>
        <begin position="124"/>
        <end position="218"/>
    </location>
</feature>
<dbReference type="GO" id="GO:0000976">
    <property type="term" value="F:transcription cis-regulatory region binding"/>
    <property type="evidence" value="ECO:0007669"/>
    <property type="project" value="TreeGrafter"/>
</dbReference>
<dbReference type="Pfam" id="PF00072">
    <property type="entry name" value="Response_reg"/>
    <property type="match status" value="1"/>
</dbReference>
<evidence type="ECO:0000256" key="7">
    <source>
        <dbReference type="ARBA" id="ARBA00023163"/>
    </source>
</evidence>
<evidence type="ECO:0000313" key="11">
    <source>
        <dbReference type="Proteomes" id="UP000650477"/>
    </source>
</evidence>
<gene>
    <name evidence="10" type="ORF">CYG68_10665</name>
</gene>
<keyword evidence="7" id="KW-0804">Transcription</keyword>
<dbReference type="InterPro" id="IPR001789">
    <property type="entry name" value="Sig_transdc_resp-reg_receiver"/>
</dbReference>
<dbReference type="PROSITE" id="PS51755">
    <property type="entry name" value="OMPR_PHOB"/>
    <property type="match status" value="1"/>
</dbReference>
<keyword evidence="5" id="KW-0805">Transcription regulation</keyword>
<dbReference type="CDD" id="cd00383">
    <property type="entry name" value="trans_reg_C"/>
    <property type="match status" value="1"/>
</dbReference>
<dbReference type="InterPro" id="IPR001867">
    <property type="entry name" value="OmpR/PhoB-type_DNA-bd"/>
</dbReference>
<dbReference type="SMART" id="SM00448">
    <property type="entry name" value="REC"/>
    <property type="match status" value="1"/>
</dbReference>
<dbReference type="GeneID" id="93360396"/>
<protein>
    <submittedName>
        <fullName evidence="10">Two-component system response regulator QseB</fullName>
    </submittedName>
</protein>
<evidence type="ECO:0000256" key="6">
    <source>
        <dbReference type="ARBA" id="ARBA00023125"/>
    </source>
</evidence>
<dbReference type="InterPro" id="IPR039420">
    <property type="entry name" value="WalR-like"/>
</dbReference>
<evidence type="ECO:0000256" key="1">
    <source>
        <dbReference type="ARBA" id="ARBA00004496"/>
    </source>
</evidence>
<keyword evidence="2" id="KW-0963">Cytoplasm</keyword>
<dbReference type="EMBL" id="PKLF01000008">
    <property type="protein sequence ID" value="MBE8612880.1"/>
    <property type="molecule type" value="Genomic_DNA"/>
</dbReference>
<comment type="caution">
    <text evidence="10">The sequence shown here is derived from an EMBL/GenBank/DDBJ whole genome shotgun (WGS) entry which is preliminary data.</text>
</comment>
<name>A0A2C5T1I0_MORMO</name>
<dbReference type="PROSITE" id="PS50110">
    <property type="entry name" value="RESPONSE_REGULATORY"/>
    <property type="match status" value="1"/>
</dbReference>
<dbReference type="RefSeq" id="WP_004238161.1">
    <property type="nucleotide sequence ID" value="NZ_ABGYJJ040000001.1"/>
</dbReference>
<dbReference type="Pfam" id="PF00486">
    <property type="entry name" value="Trans_reg_C"/>
    <property type="match status" value="1"/>
</dbReference>
<dbReference type="AlphaFoldDB" id="A0A2C5T1I0"/>
<dbReference type="GO" id="GO:0005829">
    <property type="term" value="C:cytosol"/>
    <property type="evidence" value="ECO:0007669"/>
    <property type="project" value="TreeGrafter"/>
</dbReference>
<dbReference type="GO" id="GO:0032993">
    <property type="term" value="C:protein-DNA complex"/>
    <property type="evidence" value="ECO:0007669"/>
    <property type="project" value="TreeGrafter"/>
</dbReference>
<evidence type="ECO:0000256" key="3">
    <source>
        <dbReference type="ARBA" id="ARBA00022553"/>
    </source>
</evidence>
<dbReference type="NCBIfam" id="NF007663">
    <property type="entry name" value="PRK10336.1"/>
    <property type="match status" value="1"/>
</dbReference>
<dbReference type="InterPro" id="IPR011006">
    <property type="entry name" value="CheY-like_superfamily"/>
</dbReference>
<feature type="modified residue" description="4-aspartylphosphate" evidence="8">
    <location>
        <position position="51"/>
    </location>
</feature>
<evidence type="ECO:0000256" key="4">
    <source>
        <dbReference type="ARBA" id="ARBA00023012"/>
    </source>
</evidence>
<sequence length="223" mass="24891">MRILLIEDDRLIGDGLKIGLSRLGFTPDWFTDGQTGREALYAAPYDAVILDLSLPGMDGLDILKQWRSEGRDEPVLILTARDALEQRVSGLQQGADDYLCKPFALAEVAARLQALIRRRYGQLSEKLVLGDVEMDPVAMTVTRNGVPVSLKGKELALLALFLRNPQKVLSRAMIEEKLYNWDEDVSSNAVEVHIHHLRRKLGRGFIKTIHGVGYVAGKNDEDI</sequence>
<reference evidence="10" key="1">
    <citation type="submission" date="2017-12" db="EMBL/GenBank/DDBJ databases">
        <title>Genome sequencing and analysis.</title>
        <authorList>
            <person name="Huang Y.-T."/>
        </authorList>
    </citation>
    <scope>NUCLEOTIDE SEQUENCE</scope>
    <source>
        <strain evidence="10">VGH116</strain>
    </source>
</reference>
<dbReference type="Gene3D" id="1.10.10.10">
    <property type="entry name" value="Winged helix-like DNA-binding domain superfamily/Winged helix DNA-binding domain"/>
    <property type="match status" value="1"/>
</dbReference>
<evidence type="ECO:0000256" key="2">
    <source>
        <dbReference type="ARBA" id="ARBA00022490"/>
    </source>
</evidence>
<dbReference type="Gene3D" id="3.40.50.2300">
    <property type="match status" value="1"/>
</dbReference>
<dbReference type="Gene3D" id="6.10.250.690">
    <property type="match status" value="1"/>
</dbReference>
<dbReference type="FunFam" id="3.40.50.2300:FF:000002">
    <property type="entry name" value="DNA-binding response regulator PhoP"/>
    <property type="match status" value="1"/>
</dbReference>
<keyword evidence="6 9" id="KW-0238">DNA-binding</keyword>
<dbReference type="Proteomes" id="UP000650477">
    <property type="component" value="Unassembled WGS sequence"/>
</dbReference>
<keyword evidence="3 8" id="KW-0597">Phosphoprotein</keyword>
<dbReference type="SMART" id="SM00862">
    <property type="entry name" value="Trans_reg_C"/>
    <property type="match status" value="1"/>
</dbReference>
<dbReference type="CDD" id="cd17624">
    <property type="entry name" value="REC_OmpR_PmrA-like"/>
    <property type="match status" value="1"/>
</dbReference>
<keyword evidence="4" id="KW-0902">Two-component regulatory system</keyword>
<evidence type="ECO:0000256" key="9">
    <source>
        <dbReference type="PROSITE-ProRule" id="PRU01091"/>
    </source>
</evidence>
<comment type="subcellular location">
    <subcellularLocation>
        <location evidence="1">Cytoplasm</location>
    </subcellularLocation>
</comment>
<dbReference type="InterPro" id="IPR036388">
    <property type="entry name" value="WH-like_DNA-bd_sf"/>
</dbReference>
<organism evidence="10 11">
    <name type="scientific">Morganella morganii</name>
    <name type="common">Proteus morganii</name>
    <dbReference type="NCBI Taxonomy" id="582"/>
    <lineage>
        <taxon>Bacteria</taxon>
        <taxon>Pseudomonadati</taxon>
        <taxon>Pseudomonadota</taxon>
        <taxon>Gammaproteobacteria</taxon>
        <taxon>Enterobacterales</taxon>
        <taxon>Morganellaceae</taxon>
        <taxon>Morganella</taxon>
    </lineage>
</organism>
<accession>A0A2C5T1I0</accession>
<dbReference type="GO" id="GO:0006355">
    <property type="term" value="P:regulation of DNA-templated transcription"/>
    <property type="evidence" value="ECO:0007669"/>
    <property type="project" value="InterPro"/>
</dbReference>
<evidence type="ECO:0000256" key="8">
    <source>
        <dbReference type="PROSITE-ProRule" id="PRU00169"/>
    </source>
</evidence>